<protein>
    <submittedName>
        <fullName evidence="1">Uncharacterized protein</fullName>
    </submittedName>
</protein>
<gene>
    <name evidence="1" type="ORF">ANN_07045</name>
</gene>
<organism evidence="1 2">
    <name type="scientific">Periplaneta americana</name>
    <name type="common">American cockroach</name>
    <name type="synonym">Blatta americana</name>
    <dbReference type="NCBI Taxonomy" id="6978"/>
    <lineage>
        <taxon>Eukaryota</taxon>
        <taxon>Metazoa</taxon>
        <taxon>Ecdysozoa</taxon>
        <taxon>Arthropoda</taxon>
        <taxon>Hexapoda</taxon>
        <taxon>Insecta</taxon>
        <taxon>Pterygota</taxon>
        <taxon>Neoptera</taxon>
        <taxon>Polyneoptera</taxon>
        <taxon>Dictyoptera</taxon>
        <taxon>Blattodea</taxon>
        <taxon>Blattoidea</taxon>
        <taxon>Blattidae</taxon>
        <taxon>Blattinae</taxon>
        <taxon>Periplaneta</taxon>
    </lineage>
</organism>
<name>A0ABQ8TFV4_PERAM</name>
<dbReference type="EMBL" id="JAJSOF020000011">
    <property type="protein sequence ID" value="KAJ4445244.1"/>
    <property type="molecule type" value="Genomic_DNA"/>
</dbReference>
<dbReference type="Proteomes" id="UP001148838">
    <property type="component" value="Unassembled WGS sequence"/>
</dbReference>
<reference evidence="1 2" key="1">
    <citation type="journal article" date="2022" name="Allergy">
        <title>Genome assembly and annotation of Periplaneta americana reveal a comprehensive cockroach allergen profile.</title>
        <authorList>
            <person name="Wang L."/>
            <person name="Xiong Q."/>
            <person name="Saelim N."/>
            <person name="Wang L."/>
            <person name="Nong W."/>
            <person name="Wan A.T."/>
            <person name="Shi M."/>
            <person name="Liu X."/>
            <person name="Cao Q."/>
            <person name="Hui J.H.L."/>
            <person name="Sookrung N."/>
            <person name="Leung T.F."/>
            <person name="Tungtrongchitr A."/>
            <person name="Tsui S.K.W."/>
        </authorList>
    </citation>
    <scope>NUCLEOTIDE SEQUENCE [LARGE SCALE GENOMIC DNA]</scope>
    <source>
        <strain evidence="1">PWHHKU_190912</strain>
    </source>
</reference>
<evidence type="ECO:0000313" key="1">
    <source>
        <dbReference type="EMBL" id="KAJ4445244.1"/>
    </source>
</evidence>
<accession>A0ABQ8TFV4</accession>
<sequence length="278" mass="32114">MPSPSQTSGFNVPIYASVREQDGSHYYHRDCHNHQTAQEEQRLRMFENKIVRKIFEAKRDEVTGEWRKLHNAELHALDGWMGGPPAWLSRLRRLPAGLKLRSGAGSIPAWADYLVGFFPRFPRTVMRMQEELTGSRQIYAEAELLHLFRIPIILSVSFRGSRGLWQLCNVGTRGQDGIVRGVSVRSHKSIESYFGDNPYYEPLMQLSARQRQGESAARQEQYFRRRKCLTLSASLCRSLESYRNVSGYKDSTSANDFFGLIRRTGFFLFNRFLAETCF</sequence>
<comment type="caution">
    <text evidence="1">The sequence shown here is derived from an EMBL/GenBank/DDBJ whole genome shotgun (WGS) entry which is preliminary data.</text>
</comment>
<keyword evidence="2" id="KW-1185">Reference proteome</keyword>
<evidence type="ECO:0000313" key="2">
    <source>
        <dbReference type="Proteomes" id="UP001148838"/>
    </source>
</evidence>
<proteinExistence type="predicted"/>